<keyword evidence="2" id="KW-1185">Reference proteome</keyword>
<dbReference type="Proteomes" id="UP000054558">
    <property type="component" value="Unassembled WGS sequence"/>
</dbReference>
<dbReference type="OMA" id="DHNTHDY"/>
<evidence type="ECO:0008006" key="3">
    <source>
        <dbReference type="Google" id="ProtNLM"/>
    </source>
</evidence>
<dbReference type="Gene3D" id="2.60.120.480">
    <property type="entry name" value="Ureidoglycolate hydrolase"/>
    <property type="match status" value="1"/>
</dbReference>
<organism evidence="1 2">
    <name type="scientific">Klebsormidium nitens</name>
    <name type="common">Green alga</name>
    <name type="synonym">Ulothrix nitens</name>
    <dbReference type="NCBI Taxonomy" id="105231"/>
    <lineage>
        <taxon>Eukaryota</taxon>
        <taxon>Viridiplantae</taxon>
        <taxon>Streptophyta</taxon>
        <taxon>Klebsormidiophyceae</taxon>
        <taxon>Klebsormidiales</taxon>
        <taxon>Klebsormidiaceae</taxon>
        <taxon>Klebsormidium</taxon>
    </lineage>
</organism>
<protein>
    <recommendedName>
        <fullName evidence="3">Ureidoglycolate hydrolase</fullName>
    </recommendedName>
</protein>
<dbReference type="PANTHER" id="PTHR35721">
    <property type="entry name" value="UREIDOGLYCOLATE HYDROLASE"/>
    <property type="match status" value="1"/>
</dbReference>
<accession>A0A1Y1I1V2</accession>
<dbReference type="InterPro" id="IPR011051">
    <property type="entry name" value="RmlC_Cupin_sf"/>
</dbReference>
<dbReference type="EMBL" id="DF237160">
    <property type="protein sequence ID" value="GAQ84894.1"/>
    <property type="molecule type" value="Genomic_DNA"/>
</dbReference>
<reference evidence="1 2" key="1">
    <citation type="journal article" date="2014" name="Nat. Commun.">
        <title>Klebsormidium flaccidum genome reveals primary factors for plant terrestrial adaptation.</title>
        <authorList>
            <person name="Hori K."/>
            <person name="Maruyama F."/>
            <person name="Fujisawa T."/>
            <person name="Togashi T."/>
            <person name="Yamamoto N."/>
            <person name="Seo M."/>
            <person name="Sato S."/>
            <person name="Yamada T."/>
            <person name="Mori H."/>
            <person name="Tajima N."/>
            <person name="Moriyama T."/>
            <person name="Ikeuchi M."/>
            <person name="Watanabe M."/>
            <person name="Wada H."/>
            <person name="Kobayashi K."/>
            <person name="Saito M."/>
            <person name="Masuda T."/>
            <person name="Sasaki-Sekimoto Y."/>
            <person name="Mashiguchi K."/>
            <person name="Awai K."/>
            <person name="Shimojima M."/>
            <person name="Masuda S."/>
            <person name="Iwai M."/>
            <person name="Nobusawa T."/>
            <person name="Narise T."/>
            <person name="Kondo S."/>
            <person name="Saito H."/>
            <person name="Sato R."/>
            <person name="Murakawa M."/>
            <person name="Ihara Y."/>
            <person name="Oshima-Yamada Y."/>
            <person name="Ohtaka K."/>
            <person name="Satoh M."/>
            <person name="Sonobe K."/>
            <person name="Ishii M."/>
            <person name="Ohtani R."/>
            <person name="Kanamori-Sato M."/>
            <person name="Honoki R."/>
            <person name="Miyazaki D."/>
            <person name="Mochizuki H."/>
            <person name="Umetsu J."/>
            <person name="Higashi K."/>
            <person name="Shibata D."/>
            <person name="Kamiya Y."/>
            <person name="Sato N."/>
            <person name="Nakamura Y."/>
            <person name="Tabata S."/>
            <person name="Ida S."/>
            <person name="Kurokawa K."/>
            <person name="Ohta H."/>
        </authorList>
    </citation>
    <scope>NUCLEOTIDE SEQUENCE [LARGE SCALE GENOMIC DNA]</scope>
    <source>
        <strain evidence="1 2">NIES-2285</strain>
    </source>
</reference>
<dbReference type="SUPFAM" id="SSF51182">
    <property type="entry name" value="RmlC-like cupins"/>
    <property type="match status" value="1"/>
</dbReference>
<evidence type="ECO:0000313" key="2">
    <source>
        <dbReference type="Proteomes" id="UP000054558"/>
    </source>
</evidence>
<dbReference type="GO" id="GO:0004848">
    <property type="term" value="F:ureidoglycolate hydrolase activity"/>
    <property type="evidence" value="ECO:0007669"/>
    <property type="project" value="InterPro"/>
</dbReference>
<name>A0A1Y1I1V2_KLENI</name>
<sequence>MALAGVNNVATPILFEVTQVCGPCVDGAEFGREDAQLELEGGVPRLYILRLKGKELKFDRITHHAQVTQCLGSADGRPWYMGVAPASLLSDAPGDDGRLPWAPPAISDVRVFKVEGPTFLKLNKGTWHAGPLFEDPQMDFYNLEHTDTNVTDHNTHVFSREDGVQFVIDTAS</sequence>
<proteinExistence type="predicted"/>
<dbReference type="AlphaFoldDB" id="A0A1Y1I1V2"/>
<evidence type="ECO:0000313" key="1">
    <source>
        <dbReference type="EMBL" id="GAQ84894.1"/>
    </source>
</evidence>
<dbReference type="InterPro" id="IPR024060">
    <property type="entry name" value="Ureidoglycolate_lyase_dom_sf"/>
</dbReference>
<dbReference type="PANTHER" id="PTHR35721:SF1">
    <property type="entry name" value="UREIDOGLYCOLATE HYDROLASE"/>
    <property type="match status" value="1"/>
</dbReference>
<gene>
    <name evidence="1" type="ORF">KFL_002110120</name>
</gene>
<dbReference type="OrthoDB" id="2018886at2759"/>